<dbReference type="Pfam" id="PF00072">
    <property type="entry name" value="Response_reg"/>
    <property type="match status" value="1"/>
</dbReference>
<dbReference type="InterPro" id="IPR018062">
    <property type="entry name" value="HTH_AraC-typ_CS"/>
</dbReference>
<evidence type="ECO:0000259" key="11">
    <source>
        <dbReference type="PROSITE" id="PS50110"/>
    </source>
</evidence>
<dbReference type="SUPFAM" id="SSF55874">
    <property type="entry name" value="ATPase domain of HSP90 chaperone/DNA topoisomerase II/histidine kinase"/>
    <property type="match status" value="1"/>
</dbReference>
<dbReference type="RefSeq" id="WP_188244109.1">
    <property type="nucleotide sequence ID" value="NZ_JABTCF010000007.1"/>
</dbReference>
<accession>A0ABR7V670</accession>
<evidence type="ECO:0000256" key="8">
    <source>
        <dbReference type="SAM" id="SignalP"/>
    </source>
</evidence>
<dbReference type="SUPFAM" id="SSF47384">
    <property type="entry name" value="Homodimeric domain of signal transducing histidine kinase"/>
    <property type="match status" value="1"/>
</dbReference>
<evidence type="ECO:0000256" key="2">
    <source>
        <dbReference type="ARBA" id="ARBA00012438"/>
    </source>
</evidence>
<dbReference type="Gene3D" id="3.30.565.10">
    <property type="entry name" value="Histidine kinase-like ATPase, C-terminal domain"/>
    <property type="match status" value="1"/>
</dbReference>
<dbReference type="InterPro" id="IPR009057">
    <property type="entry name" value="Homeodomain-like_sf"/>
</dbReference>
<dbReference type="Gene3D" id="2.130.10.10">
    <property type="entry name" value="YVTN repeat-like/Quinoprotein amine dehydrogenase"/>
    <property type="match status" value="2"/>
</dbReference>
<dbReference type="PROSITE" id="PS00041">
    <property type="entry name" value="HTH_ARAC_FAMILY_1"/>
    <property type="match status" value="1"/>
</dbReference>
<evidence type="ECO:0000256" key="5">
    <source>
        <dbReference type="ARBA" id="ARBA00023125"/>
    </source>
</evidence>
<evidence type="ECO:0000256" key="4">
    <source>
        <dbReference type="ARBA" id="ARBA00023015"/>
    </source>
</evidence>
<organism evidence="12 13">
    <name type="scientific">Maribacter aquimaris</name>
    <dbReference type="NCBI Taxonomy" id="2737171"/>
    <lineage>
        <taxon>Bacteria</taxon>
        <taxon>Pseudomonadati</taxon>
        <taxon>Bacteroidota</taxon>
        <taxon>Flavobacteriia</taxon>
        <taxon>Flavobacteriales</taxon>
        <taxon>Flavobacteriaceae</taxon>
        <taxon>Maribacter</taxon>
    </lineage>
</organism>
<dbReference type="InterPro" id="IPR003594">
    <property type="entry name" value="HATPase_dom"/>
</dbReference>
<dbReference type="InterPro" id="IPR004358">
    <property type="entry name" value="Sig_transdc_His_kin-like_C"/>
</dbReference>
<dbReference type="Gene3D" id="2.60.40.10">
    <property type="entry name" value="Immunoglobulins"/>
    <property type="match status" value="1"/>
</dbReference>
<dbReference type="InterPro" id="IPR036890">
    <property type="entry name" value="HATPase_C_sf"/>
</dbReference>
<evidence type="ECO:0000256" key="7">
    <source>
        <dbReference type="PROSITE-ProRule" id="PRU00169"/>
    </source>
</evidence>
<dbReference type="SMART" id="SM00448">
    <property type="entry name" value="REC"/>
    <property type="match status" value="1"/>
</dbReference>
<feature type="domain" description="HTH araC/xylS-type" evidence="9">
    <location>
        <begin position="1295"/>
        <end position="1395"/>
    </location>
</feature>
<evidence type="ECO:0000313" key="13">
    <source>
        <dbReference type="Proteomes" id="UP001166021"/>
    </source>
</evidence>
<keyword evidence="3 7" id="KW-0597">Phosphoprotein</keyword>
<protein>
    <recommendedName>
        <fullName evidence="2">histidine kinase</fullName>
        <ecNumber evidence="2">2.7.13.3</ecNumber>
    </recommendedName>
</protein>
<reference evidence="12" key="1">
    <citation type="submission" date="2020-05" db="EMBL/GenBank/DDBJ databases">
        <title>The draft genome sequence of Maribacter sp. ANRC-HE7.</title>
        <authorList>
            <person name="Mu L."/>
        </authorList>
    </citation>
    <scope>NUCLEOTIDE SEQUENCE</scope>
    <source>
        <strain evidence="12">ANRC-HE7</strain>
    </source>
</reference>
<dbReference type="SMART" id="SM00387">
    <property type="entry name" value="HATPase_c"/>
    <property type="match status" value="1"/>
</dbReference>
<feature type="signal peptide" evidence="8">
    <location>
        <begin position="1"/>
        <end position="24"/>
    </location>
</feature>
<dbReference type="PROSITE" id="PS01124">
    <property type="entry name" value="HTH_ARAC_FAMILY_2"/>
    <property type="match status" value="1"/>
</dbReference>
<dbReference type="PANTHER" id="PTHR43547:SF2">
    <property type="entry name" value="HYBRID SIGNAL TRANSDUCTION HISTIDINE KINASE C"/>
    <property type="match status" value="1"/>
</dbReference>
<dbReference type="SUPFAM" id="SSF52172">
    <property type="entry name" value="CheY-like"/>
    <property type="match status" value="1"/>
</dbReference>
<dbReference type="CDD" id="cd17574">
    <property type="entry name" value="REC_OmpR"/>
    <property type="match status" value="1"/>
</dbReference>
<comment type="catalytic activity">
    <reaction evidence="1">
        <text>ATP + protein L-histidine = ADP + protein N-phospho-L-histidine.</text>
        <dbReference type="EC" id="2.7.13.3"/>
    </reaction>
</comment>
<dbReference type="SMART" id="SM00388">
    <property type="entry name" value="HisKA"/>
    <property type="match status" value="1"/>
</dbReference>
<evidence type="ECO:0000256" key="3">
    <source>
        <dbReference type="ARBA" id="ARBA00022553"/>
    </source>
</evidence>
<feature type="modified residue" description="4-aspartylphosphate" evidence="7">
    <location>
        <position position="1196"/>
    </location>
</feature>
<name>A0ABR7V670_9FLAO</name>
<keyword evidence="5" id="KW-0238">DNA-binding</keyword>
<dbReference type="CDD" id="cd00082">
    <property type="entry name" value="HisKA"/>
    <property type="match status" value="1"/>
</dbReference>
<dbReference type="InterPro" id="IPR011006">
    <property type="entry name" value="CheY-like_superfamily"/>
</dbReference>
<dbReference type="SMART" id="SM00342">
    <property type="entry name" value="HTH_ARAC"/>
    <property type="match status" value="1"/>
</dbReference>
<dbReference type="PANTHER" id="PTHR43547">
    <property type="entry name" value="TWO-COMPONENT HISTIDINE KINASE"/>
    <property type="match status" value="1"/>
</dbReference>
<dbReference type="InterPro" id="IPR011110">
    <property type="entry name" value="Reg_prop"/>
</dbReference>
<dbReference type="InterPro" id="IPR005467">
    <property type="entry name" value="His_kinase_dom"/>
</dbReference>
<gene>
    <name evidence="12" type="ORF">HPE56_12615</name>
</gene>
<dbReference type="Pfam" id="PF12833">
    <property type="entry name" value="HTH_18"/>
    <property type="match status" value="1"/>
</dbReference>
<dbReference type="Pfam" id="PF07494">
    <property type="entry name" value="Reg_prop"/>
    <property type="match status" value="5"/>
</dbReference>
<dbReference type="InterPro" id="IPR011123">
    <property type="entry name" value="Y_Y_Y"/>
</dbReference>
<evidence type="ECO:0000259" key="10">
    <source>
        <dbReference type="PROSITE" id="PS50109"/>
    </source>
</evidence>
<dbReference type="Gene3D" id="1.10.287.130">
    <property type="match status" value="1"/>
</dbReference>
<dbReference type="InterPro" id="IPR013783">
    <property type="entry name" value="Ig-like_fold"/>
</dbReference>
<dbReference type="InterPro" id="IPR001789">
    <property type="entry name" value="Sig_transdc_resp-reg_receiver"/>
</dbReference>
<feature type="domain" description="Histidine kinase" evidence="10">
    <location>
        <begin position="866"/>
        <end position="1099"/>
    </location>
</feature>
<dbReference type="Pfam" id="PF02518">
    <property type="entry name" value="HATPase_c"/>
    <property type="match status" value="1"/>
</dbReference>
<dbReference type="SUPFAM" id="SSF63829">
    <property type="entry name" value="Calcium-dependent phosphotriesterase"/>
    <property type="match status" value="3"/>
</dbReference>
<proteinExistence type="predicted"/>
<dbReference type="EMBL" id="JABTCF010000007">
    <property type="protein sequence ID" value="MBD0778638.1"/>
    <property type="molecule type" value="Genomic_DNA"/>
</dbReference>
<keyword evidence="6" id="KW-0804">Transcription</keyword>
<keyword evidence="4" id="KW-0805">Transcription regulation</keyword>
<dbReference type="Gene3D" id="1.10.10.60">
    <property type="entry name" value="Homeodomain-like"/>
    <property type="match status" value="2"/>
</dbReference>
<keyword evidence="8" id="KW-0732">Signal</keyword>
<dbReference type="InterPro" id="IPR015943">
    <property type="entry name" value="WD40/YVTN_repeat-like_dom_sf"/>
</dbReference>
<dbReference type="Pfam" id="PF07495">
    <property type="entry name" value="Y_Y_Y"/>
    <property type="match status" value="1"/>
</dbReference>
<dbReference type="EC" id="2.7.13.3" evidence="2"/>
<feature type="domain" description="Response regulatory" evidence="11">
    <location>
        <begin position="1148"/>
        <end position="1263"/>
    </location>
</feature>
<dbReference type="SUPFAM" id="SSF46689">
    <property type="entry name" value="Homeodomain-like"/>
    <property type="match status" value="1"/>
</dbReference>
<dbReference type="Pfam" id="PF00512">
    <property type="entry name" value="HisKA"/>
    <property type="match status" value="1"/>
</dbReference>
<evidence type="ECO:0000259" key="9">
    <source>
        <dbReference type="PROSITE" id="PS01124"/>
    </source>
</evidence>
<dbReference type="InterPro" id="IPR036097">
    <property type="entry name" value="HisK_dim/P_sf"/>
</dbReference>
<dbReference type="PRINTS" id="PR00344">
    <property type="entry name" value="BCTRLSENSOR"/>
</dbReference>
<dbReference type="PROSITE" id="PS50109">
    <property type="entry name" value="HIS_KIN"/>
    <property type="match status" value="1"/>
</dbReference>
<sequence>MSNRNRINLFFVFLSTLGSVLVMAQEATKRFEFENIKDGISKVAVSTIIQDQNGFIWMGTNGEGLYKFDGIDYTSYKHRINDSTSLNSSLIHCTYLDTKNRLWIGTENGLNLYDRDLDKFVRIPLEKNNKSGISNFSAFTIYGDASDNIFIGSFENGYFRLAAGDSIIRRVASNFASSRNIVNVNDIKVSGEGKIYAGTSLGLEEYLKEDNKFDFSYFNTDKGMVPFKHQVQSILLAQDGSIWIGTVSQGVYKIVKGINKMGGLDTISHYDITDKRILDMVQLTDGTVLVGTENDGLLHIDGDGKLISKYVQDKTDKNGIRSNSIWALLLDADDRIWVGYYNSGISVYDSLYDKFKGLESLPYETNSLEVGSVTGILMDDDGKLWIGMDGGGIDTYDPSTNIFEHIGRGKSKYSGLKSLDIQTIFFDSQKNLWAGSWQNGLFLLRQGESFFTNFSSQNLPDVFNSNRIMSFAEGADGTIWIGTFYDGLISYNPETQEFIRHISEPFVQNEIHTSAIRKVLVDTKNNLWLGTTQGLFKVTQERSGGFVVKSLAEKVHNTSQNKTSANHILSLYESKDGKILIGTRGSGLCSYDDETNEYVFYNEILGLNDETVSSILESKNGNIWISGNSGITKINLEKGEFTNYTQNDGLLSDDFNFNAVLQDDQGILYFGNYKGIDFFDPNGISQNKRVPRLYLTGFKLFNEGVVANEEGSPLKKVISETKEITLDHTQSVFTIDYVGINYTRPEKNQYAYYLEGLEDSWNYVGSQRSATYTNLDQGEYTFKLKSANNDGIWNEPPLELKITVLPPWWKTNIAILCYLCLFMLGVYLLNLVTQKRIKEKQLIRAERDQRVREDELYKQKLQFFTNISHEFRTPLTLIINPLKDIIGDKSLNLPAKIRNKHNVIYKNTDRLYRLINELMDFRKLEHNKLNIKVKELDLSILSNEVIDYFEAEALSKNIHLTIDKDQDHIPIYADEKMLEKIIFNILSNAMKVTNEGGGITLDIVSNDIFEKLPLVDENEPIKVVEIVISDTGPGLTEEQVGKIFERFYQVKNLNETYYGGTGIGLEVVQSFVQLHKGKIEVTSELGKGTSFRIVLPNGMEYFNENELLLEESKALRPSSRESFGVIDSEKGEIEEQDEKSTPKYKSYTLLIVEDNAELRNYLKDEFKEQYKVVVAKDGKEGLKIAKDILPDIILTDVIMPNMDGFMFCKFIKEDLRTSHIPLLMLTAKAKIDDRIEGIEFGADAYMVKPFDMRLLRLRLNQLITSRQIIFDKYFRNISGGDENTNNTSLDKGFIQKVLNYVHENISDPDLSVELLAKELNLSRSQLYRKIKTLTGQTVNEFLRNVRLQKAKQIIETDEEINISEVCYQVGFSSPSYFTKCFKALFGVLPTDVVRP</sequence>
<evidence type="ECO:0000313" key="12">
    <source>
        <dbReference type="EMBL" id="MBD0778638.1"/>
    </source>
</evidence>
<keyword evidence="13" id="KW-1185">Reference proteome</keyword>
<dbReference type="InterPro" id="IPR018060">
    <property type="entry name" value="HTH_AraC"/>
</dbReference>
<comment type="caution">
    <text evidence="12">The sequence shown here is derived from an EMBL/GenBank/DDBJ whole genome shotgun (WGS) entry which is preliminary data.</text>
</comment>
<dbReference type="Proteomes" id="UP001166021">
    <property type="component" value="Unassembled WGS sequence"/>
</dbReference>
<dbReference type="PROSITE" id="PS50110">
    <property type="entry name" value="RESPONSE_REGULATORY"/>
    <property type="match status" value="1"/>
</dbReference>
<feature type="chain" id="PRO_5046272971" description="histidine kinase" evidence="8">
    <location>
        <begin position="25"/>
        <end position="1395"/>
    </location>
</feature>
<dbReference type="InterPro" id="IPR003661">
    <property type="entry name" value="HisK_dim/P_dom"/>
</dbReference>
<evidence type="ECO:0000256" key="1">
    <source>
        <dbReference type="ARBA" id="ARBA00000085"/>
    </source>
</evidence>
<evidence type="ECO:0000256" key="6">
    <source>
        <dbReference type="ARBA" id="ARBA00023163"/>
    </source>
</evidence>
<dbReference type="Gene3D" id="3.40.50.2300">
    <property type="match status" value="1"/>
</dbReference>